<evidence type="ECO:0000313" key="3">
    <source>
        <dbReference type="Proteomes" id="UP001378956"/>
    </source>
</evidence>
<dbReference type="RefSeq" id="WP_337717807.1">
    <property type="nucleotide sequence ID" value="NZ_JBBEUB010000010.1"/>
</dbReference>
<evidence type="ECO:0000256" key="1">
    <source>
        <dbReference type="SAM" id="SignalP"/>
    </source>
</evidence>
<name>A0ABU8NUB7_9SPHI</name>
<gene>
    <name evidence="2" type="ORF">WAE58_22435</name>
</gene>
<sequence length="353" mass="40356">MKQTIIFILFTLFCTGVNAQETFTISGTVTNAKAEQIEAATIFIDGSQKSTTTNTKGEFKFSGIVPGTYQVVVNMLGYGSIKQNAVVLEKSVVLNFTLEEKQIILDEVIIGDNNQRKNFLKTFTKYFMGESKNAKECKILNTDIIDFSTEKAILKANSPDFLIIENRKLGYRIKYLLRKFQYNKTADATIYDGESIFEDIKGSNEEQQTWKANRKMAYEGSLMHYLRALYKNKTQEEGFLTHVIKNVDFPLMIDPTPVYTEQLIERADSNFITFKYKKRLYTVYDKKKVASLAPSKGSWEIIEMDETGSVLQLDAQVDVRGSYAGYKNLLIQGFWGRKRIADQLPLEYDPDTQ</sequence>
<protein>
    <submittedName>
        <fullName evidence="2">Carboxypeptidase-like regulatory domain-containing protein</fullName>
    </submittedName>
</protein>
<dbReference type="Gene3D" id="2.60.40.1120">
    <property type="entry name" value="Carboxypeptidase-like, regulatory domain"/>
    <property type="match status" value="1"/>
</dbReference>
<feature type="signal peptide" evidence="1">
    <location>
        <begin position="1"/>
        <end position="19"/>
    </location>
</feature>
<reference evidence="2 3" key="1">
    <citation type="submission" date="2024-03" db="EMBL/GenBank/DDBJ databases">
        <title>Sequence of Lycoming College Course Isolates.</title>
        <authorList>
            <person name="Plotts O."/>
            <person name="Newman J."/>
        </authorList>
    </citation>
    <scope>NUCLEOTIDE SEQUENCE [LARGE SCALE GENOMIC DNA]</scope>
    <source>
        <strain evidence="2 3">CJB-3</strain>
    </source>
</reference>
<dbReference type="SUPFAM" id="SSF49464">
    <property type="entry name" value="Carboxypeptidase regulatory domain-like"/>
    <property type="match status" value="1"/>
</dbReference>
<keyword evidence="3" id="KW-1185">Reference proteome</keyword>
<dbReference type="Proteomes" id="UP001378956">
    <property type="component" value="Unassembled WGS sequence"/>
</dbReference>
<accession>A0ABU8NUB7</accession>
<dbReference type="Pfam" id="PF13620">
    <property type="entry name" value="CarboxypepD_reg"/>
    <property type="match status" value="1"/>
</dbReference>
<feature type="chain" id="PRO_5047181607" evidence="1">
    <location>
        <begin position="20"/>
        <end position="353"/>
    </location>
</feature>
<comment type="caution">
    <text evidence="2">The sequence shown here is derived from an EMBL/GenBank/DDBJ whole genome shotgun (WGS) entry which is preliminary data.</text>
</comment>
<dbReference type="InterPro" id="IPR008969">
    <property type="entry name" value="CarboxyPept-like_regulatory"/>
</dbReference>
<organism evidence="2 3">
    <name type="scientific">Pedobacter panaciterrae</name>
    <dbReference type="NCBI Taxonomy" id="363849"/>
    <lineage>
        <taxon>Bacteria</taxon>
        <taxon>Pseudomonadati</taxon>
        <taxon>Bacteroidota</taxon>
        <taxon>Sphingobacteriia</taxon>
        <taxon>Sphingobacteriales</taxon>
        <taxon>Sphingobacteriaceae</taxon>
        <taxon>Pedobacter</taxon>
    </lineage>
</organism>
<keyword evidence="1" id="KW-0732">Signal</keyword>
<dbReference type="EMBL" id="JBBEUB010000010">
    <property type="protein sequence ID" value="MEJ2905221.1"/>
    <property type="molecule type" value="Genomic_DNA"/>
</dbReference>
<evidence type="ECO:0000313" key="2">
    <source>
        <dbReference type="EMBL" id="MEJ2905221.1"/>
    </source>
</evidence>
<proteinExistence type="predicted"/>